<accession>A0A2A6CEW8</accession>
<accession>A0A8R1YUH6</accession>
<proteinExistence type="predicted"/>
<dbReference type="Proteomes" id="UP000005239">
    <property type="component" value="Unassembled WGS sequence"/>
</dbReference>
<name>A0A2A6CEW8_PRIPA</name>
<protein>
    <submittedName>
        <fullName evidence="2">Uncharacterized protein</fullName>
    </submittedName>
</protein>
<dbReference type="AlphaFoldDB" id="A0A2A6CEW8"/>
<gene>
    <name evidence="2" type="primary">WBGene00276704</name>
</gene>
<reference evidence="3" key="1">
    <citation type="journal article" date="2008" name="Nat. Genet.">
        <title>The Pristionchus pacificus genome provides a unique perspective on nematode lifestyle and parasitism.</title>
        <authorList>
            <person name="Dieterich C."/>
            <person name="Clifton S.W."/>
            <person name="Schuster L.N."/>
            <person name="Chinwalla A."/>
            <person name="Delehaunty K."/>
            <person name="Dinkelacker I."/>
            <person name="Fulton L."/>
            <person name="Fulton R."/>
            <person name="Godfrey J."/>
            <person name="Minx P."/>
            <person name="Mitreva M."/>
            <person name="Roeseler W."/>
            <person name="Tian H."/>
            <person name="Witte H."/>
            <person name="Yang S.P."/>
            <person name="Wilson R.K."/>
            <person name="Sommer R.J."/>
        </authorList>
    </citation>
    <scope>NUCLEOTIDE SEQUENCE [LARGE SCALE GENOMIC DNA]</scope>
    <source>
        <strain evidence="3">PS312</strain>
    </source>
</reference>
<dbReference type="EnsemblMetazoa" id="PPA38335.1">
    <property type="protein sequence ID" value="PPA38335.1"/>
    <property type="gene ID" value="WBGene00276704"/>
</dbReference>
<sequence length="36" mass="4515">MYPYKVHYQNCPFSEYRKEFPSKNDRDDSSWKRSQP</sequence>
<evidence type="ECO:0000313" key="3">
    <source>
        <dbReference type="Proteomes" id="UP000005239"/>
    </source>
</evidence>
<evidence type="ECO:0000256" key="1">
    <source>
        <dbReference type="SAM" id="MobiDB-lite"/>
    </source>
</evidence>
<organism evidence="2 3">
    <name type="scientific">Pristionchus pacificus</name>
    <name type="common">Parasitic nematode worm</name>
    <dbReference type="NCBI Taxonomy" id="54126"/>
    <lineage>
        <taxon>Eukaryota</taxon>
        <taxon>Metazoa</taxon>
        <taxon>Ecdysozoa</taxon>
        <taxon>Nematoda</taxon>
        <taxon>Chromadorea</taxon>
        <taxon>Rhabditida</taxon>
        <taxon>Rhabditina</taxon>
        <taxon>Diplogasteromorpha</taxon>
        <taxon>Diplogasteroidea</taxon>
        <taxon>Neodiplogasteridae</taxon>
        <taxon>Pristionchus</taxon>
    </lineage>
</organism>
<reference evidence="2" key="2">
    <citation type="submission" date="2022-06" db="UniProtKB">
        <authorList>
            <consortium name="EnsemblMetazoa"/>
        </authorList>
    </citation>
    <scope>IDENTIFICATION</scope>
    <source>
        <strain evidence="2">PS312</strain>
    </source>
</reference>
<feature type="region of interest" description="Disordered" evidence="1">
    <location>
        <begin position="17"/>
        <end position="36"/>
    </location>
</feature>
<evidence type="ECO:0000313" key="2">
    <source>
        <dbReference type="EnsemblMetazoa" id="PPA38335.1"/>
    </source>
</evidence>
<keyword evidence="3" id="KW-1185">Reference proteome</keyword>